<organism evidence="2 3">
    <name type="scientific">Lodderomyces beijingensis</name>
    <dbReference type="NCBI Taxonomy" id="1775926"/>
    <lineage>
        <taxon>Eukaryota</taxon>
        <taxon>Fungi</taxon>
        <taxon>Dikarya</taxon>
        <taxon>Ascomycota</taxon>
        <taxon>Saccharomycotina</taxon>
        <taxon>Pichiomycetes</taxon>
        <taxon>Debaryomycetaceae</taxon>
        <taxon>Candida/Lodderomyces clade</taxon>
        <taxon>Lodderomyces</taxon>
    </lineage>
</organism>
<protein>
    <recommendedName>
        <fullName evidence="4">Zinc finger PHD-type domain-containing protein</fullName>
    </recommendedName>
</protein>
<dbReference type="InterPro" id="IPR028651">
    <property type="entry name" value="ING_fam"/>
</dbReference>
<evidence type="ECO:0000313" key="3">
    <source>
        <dbReference type="Proteomes" id="UP001497383"/>
    </source>
</evidence>
<dbReference type="EMBL" id="OZ022408">
    <property type="protein sequence ID" value="CAK9439483.1"/>
    <property type="molecule type" value="Genomic_DNA"/>
</dbReference>
<feature type="region of interest" description="Disordered" evidence="1">
    <location>
        <begin position="229"/>
        <end position="256"/>
    </location>
</feature>
<feature type="compositionally biased region" description="Low complexity" evidence="1">
    <location>
        <begin position="229"/>
        <end position="240"/>
    </location>
</feature>
<dbReference type="RefSeq" id="XP_066830521.1">
    <property type="nucleotide sequence ID" value="XM_066973709.1"/>
</dbReference>
<sequence length="366" mass="41429">MAAESVTAIAEEEVLVLPSYSLQGSFLSTIDHLPSDIVRSHWLIQACNLKIDTCKDELDTILRKYQQTRHITADDQLQLYQLGQRIAWLSREAVQEASTLNNQLITHKLYLQDEIQQLNNLRYKKNCNVEDDTKRKRDLMSQLKRHYKEHPLTSQKEALEETKKNENAAAGASQKSGIKLILKIPKKVDKIEEPVQKKVAKTAPASAPAAVPVKPKLKLVSSLVAADSSTSTTTAAAATPKLKKPVTEHKKSKDVKPAVVSALPEKKLETLKVSQEQEQVENDDNERYCFCKQPSFGGMISCDQEEDCPNGEWFHYKCVGLLNKADALKYTTGDIPWYCSVTCRENASVKNAKIQEKKRRKRRRKW</sequence>
<dbReference type="GeneID" id="92208779"/>
<dbReference type="PANTHER" id="PTHR10333:SF94">
    <property type="entry name" value="FINGER DOMAIN PROTEIN, PUTATIVE (AFU_ORTHOLOGUE AFUA_3G11940)-RELATED"/>
    <property type="match status" value="1"/>
</dbReference>
<keyword evidence="3" id="KW-1185">Reference proteome</keyword>
<evidence type="ECO:0000313" key="2">
    <source>
        <dbReference type="EMBL" id="CAK9439483.1"/>
    </source>
</evidence>
<reference evidence="2 3" key="1">
    <citation type="submission" date="2024-03" db="EMBL/GenBank/DDBJ databases">
        <authorList>
            <person name="Brejova B."/>
        </authorList>
    </citation>
    <scope>NUCLEOTIDE SEQUENCE [LARGE SCALE GENOMIC DNA]</scope>
    <source>
        <strain evidence="2 3">CBS 14171</strain>
    </source>
</reference>
<dbReference type="Proteomes" id="UP001497383">
    <property type="component" value="Chromosome 4"/>
</dbReference>
<accession>A0ABP0ZMI7</accession>
<gene>
    <name evidence="2" type="ORF">LODBEIA_P35830</name>
</gene>
<evidence type="ECO:0000256" key="1">
    <source>
        <dbReference type="SAM" id="MobiDB-lite"/>
    </source>
</evidence>
<dbReference type="Gene3D" id="3.30.40.10">
    <property type="entry name" value="Zinc/RING finger domain, C3HC4 (zinc finger)"/>
    <property type="match status" value="1"/>
</dbReference>
<name>A0ABP0ZMI7_9ASCO</name>
<dbReference type="PANTHER" id="PTHR10333">
    <property type="entry name" value="INHIBITOR OF GROWTH PROTEIN"/>
    <property type="match status" value="1"/>
</dbReference>
<dbReference type="SUPFAM" id="SSF57903">
    <property type="entry name" value="FYVE/PHD zinc finger"/>
    <property type="match status" value="1"/>
</dbReference>
<dbReference type="InterPro" id="IPR011011">
    <property type="entry name" value="Znf_FYVE_PHD"/>
</dbReference>
<dbReference type="InterPro" id="IPR013083">
    <property type="entry name" value="Znf_RING/FYVE/PHD"/>
</dbReference>
<proteinExistence type="predicted"/>
<evidence type="ECO:0008006" key="4">
    <source>
        <dbReference type="Google" id="ProtNLM"/>
    </source>
</evidence>
<feature type="compositionally biased region" description="Basic and acidic residues" evidence="1">
    <location>
        <begin position="245"/>
        <end position="256"/>
    </location>
</feature>